<keyword evidence="1" id="KW-0808">Transferase</keyword>
<dbReference type="CDD" id="cd03809">
    <property type="entry name" value="GT4_MtfB-like"/>
    <property type="match status" value="1"/>
</dbReference>
<sequence>MNRKPKIALMSYAMDNRQAKGTALYTRKLIEHLVQDKRFDVYLVHYNRADDPLYKKAREIIMPEIRLPFGTRFVRQLLFFWKYRKEPFDIIHWFQPRLYPFFWLAPARVLVATLHGAADVTGGGRFPFSRRMFNFVLKHFSHRLSAIIADSEFGRAEIVEWYRAKEERVHVIYLGGGQGFVPIDKKTAKRRLKEQYGIEGDFILDISLHVRHKNIISLVRAYIELQKQEKTLLKLVIVGAKEYAYHETFVASRLSPRPDDIIFIDFISQEDLNAIYSAAAIFVFPSLNEGFGLPIIEAFASGTPVVTSNITSMPEIAGDAALLADPSSDADIAEKISLLLSDGQFCNGLIKKGLERAKDFSWRTTAEKTARIYLDLLKT</sequence>
<dbReference type="Proteomes" id="UP000178572">
    <property type="component" value="Unassembled WGS sequence"/>
</dbReference>
<dbReference type="Pfam" id="PF13439">
    <property type="entry name" value="Glyco_transf_4"/>
    <property type="match status" value="1"/>
</dbReference>
<feature type="domain" description="Glycosyl transferase family 1" evidence="2">
    <location>
        <begin position="202"/>
        <end position="353"/>
    </location>
</feature>
<dbReference type="SUPFAM" id="SSF53756">
    <property type="entry name" value="UDP-Glycosyltransferase/glycogen phosphorylase"/>
    <property type="match status" value="1"/>
</dbReference>
<name>A0A1F6DYW6_9BACT</name>
<protein>
    <recommendedName>
        <fullName evidence="6">Glycosyl transferase family 1 domain-containing protein</fullName>
    </recommendedName>
</protein>
<accession>A0A1F6DYW6</accession>
<evidence type="ECO:0000256" key="1">
    <source>
        <dbReference type="ARBA" id="ARBA00022679"/>
    </source>
</evidence>
<reference evidence="4 5" key="1">
    <citation type="journal article" date="2016" name="Nat. Commun.">
        <title>Thousands of microbial genomes shed light on interconnected biogeochemical processes in an aquifer system.</title>
        <authorList>
            <person name="Anantharaman K."/>
            <person name="Brown C.T."/>
            <person name="Hug L.A."/>
            <person name="Sharon I."/>
            <person name="Castelle C.J."/>
            <person name="Probst A.J."/>
            <person name="Thomas B.C."/>
            <person name="Singh A."/>
            <person name="Wilkins M.J."/>
            <person name="Karaoz U."/>
            <person name="Brodie E.L."/>
            <person name="Williams K.H."/>
            <person name="Hubbard S.S."/>
            <person name="Banfield J.F."/>
        </authorList>
    </citation>
    <scope>NUCLEOTIDE SEQUENCE [LARGE SCALE GENOMIC DNA]</scope>
</reference>
<feature type="domain" description="Glycosyltransferase subfamily 4-like N-terminal" evidence="3">
    <location>
        <begin position="21"/>
        <end position="175"/>
    </location>
</feature>
<evidence type="ECO:0008006" key="6">
    <source>
        <dbReference type="Google" id="ProtNLM"/>
    </source>
</evidence>
<dbReference type="PANTHER" id="PTHR46401:SF2">
    <property type="entry name" value="GLYCOSYLTRANSFERASE WBBK-RELATED"/>
    <property type="match status" value="1"/>
</dbReference>
<gene>
    <name evidence="4" type="ORF">A3C21_02840</name>
</gene>
<dbReference type="GO" id="GO:0009103">
    <property type="term" value="P:lipopolysaccharide biosynthetic process"/>
    <property type="evidence" value="ECO:0007669"/>
    <property type="project" value="TreeGrafter"/>
</dbReference>
<dbReference type="InterPro" id="IPR028098">
    <property type="entry name" value="Glyco_trans_4-like_N"/>
</dbReference>
<dbReference type="PANTHER" id="PTHR46401">
    <property type="entry name" value="GLYCOSYLTRANSFERASE WBBK-RELATED"/>
    <property type="match status" value="1"/>
</dbReference>
<proteinExistence type="predicted"/>
<evidence type="ECO:0000259" key="3">
    <source>
        <dbReference type="Pfam" id="PF13439"/>
    </source>
</evidence>
<evidence type="ECO:0000313" key="4">
    <source>
        <dbReference type="EMBL" id="OGG66586.1"/>
    </source>
</evidence>
<comment type="caution">
    <text evidence="4">The sequence shown here is derived from an EMBL/GenBank/DDBJ whole genome shotgun (WGS) entry which is preliminary data.</text>
</comment>
<dbReference type="GO" id="GO:0016757">
    <property type="term" value="F:glycosyltransferase activity"/>
    <property type="evidence" value="ECO:0007669"/>
    <property type="project" value="InterPro"/>
</dbReference>
<dbReference type="EMBL" id="MFLN01000042">
    <property type="protein sequence ID" value="OGG66586.1"/>
    <property type="molecule type" value="Genomic_DNA"/>
</dbReference>
<evidence type="ECO:0000313" key="5">
    <source>
        <dbReference type="Proteomes" id="UP000178572"/>
    </source>
</evidence>
<dbReference type="FunFam" id="3.40.50.2000:FF:000119">
    <property type="entry name" value="Glycosyl transferase group 1"/>
    <property type="match status" value="1"/>
</dbReference>
<dbReference type="AlphaFoldDB" id="A0A1F6DYW6"/>
<dbReference type="InterPro" id="IPR001296">
    <property type="entry name" value="Glyco_trans_1"/>
</dbReference>
<dbReference type="STRING" id="1798500.A3C21_02840"/>
<evidence type="ECO:0000259" key="2">
    <source>
        <dbReference type="Pfam" id="PF00534"/>
    </source>
</evidence>
<organism evidence="4 5">
    <name type="scientific">Candidatus Kaiserbacteria bacterium RIFCSPHIGHO2_02_FULL_59_21</name>
    <dbReference type="NCBI Taxonomy" id="1798500"/>
    <lineage>
        <taxon>Bacteria</taxon>
        <taxon>Candidatus Kaiseribacteriota</taxon>
    </lineage>
</organism>
<dbReference type="Gene3D" id="3.40.50.2000">
    <property type="entry name" value="Glycogen Phosphorylase B"/>
    <property type="match status" value="2"/>
</dbReference>
<dbReference type="Pfam" id="PF00534">
    <property type="entry name" value="Glycos_transf_1"/>
    <property type="match status" value="1"/>
</dbReference>